<evidence type="ECO:0000313" key="2">
    <source>
        <dbReference type="Proteomes" id="UP000323917"/>
    </source>
</evidence>
<reference evidence="1 2" key="1">
    <citation type="submission" date="2019-08" db="EMBL/GenBank/DDBJ databases">
        <title>Deep-cultivation of Planctomycetes and their phenomic and genomic characterization uncovers novel biology.</title>
        <authorList>
            <person name="Wiegand S."/>
            <person name="Jogler M."/>
            <person name="Boedeker C."/>
            <person name="Pinto D."/>
            <person name="Vollmers J."/>
            <person name="Rivas-Marin E."/>
            <person name="Kohn T."/>
            <person name="Peeters S.H."/>
            <person name="Heuer A."/>
            <person name="Rast P."/>
            <person name="Oberbeckmann S."/>
            <person name="Bunk B."/>
            <person name="Jeske O."/>
            <person name="Meyerdierks A."/>
            <person name="Storesund J.E."/>
            <person name="Kallscheuer N."/>
            <person name="Luecker S."/>
            <person name="Lage O.M."/>
            <person name="Pohl T."/>
            <person name="Merkel B.J."/>
            <person name="Hornburger P."/>
            <person name="Mueller R.-W."/>
            <person name="Bruemmer F."/>
            <person name="Labrenz M."/>
            <person name="Spormann A.M."/>
            <person name="Op den Camp H."/>
            <person name="Overmann J."/>
            <person name="Amann R."/>
            <person name="Jetten M.S.M."/>
            <person name="Mascher T."/>
            <person name="Medema M.H."/>
            <person name="Devos D.P."/>
            <person name="Kaster A.-K."/>
            <person name="Ovreas L."/>
            <person name="Rohde M."/>
            <person name="Galperin M.Y."/>
            <person name="Jogler C."/>
        </authorList>
    </citation>
    <scope>NUCLEOTIDE SEQUENCE [LARGE SCALE GENOMIC DNA]</scope>
    <source>
        <strain evidence="1 2">Pr1d</strain>
    </source>
</reference>
<protein>
    <submittedName>
        <fullName evidence="1">Uncharacterized protein</fullName>
    </submittedName>
</protein>
<organism evidence="1 2">
    <name type="scientific">Bythopirellula goksoeyrii</name>
    <dbReference type="NCBI Taxonomy" id="1400387"/>
    <lineage>
        <taxon>Bacteria</taxon>
        <taxon>Pseudomonadati</taxon>
        <taxon>Planctomycetota</taxon>
        <taxon>Planctomycetia</taxon>
        <taxon>Pirellulales</taxon>
        <taxon>Lacipirellulaceae</taxon>
        <taxon>Bythopirellula</taxon>
    </lineage>
</organism>
<accession>A0A5B9QQ60</accession>
<keyword evidence="2" id="KW-1185">Reference proteome</keyword>
<dbReference type="EMBL" id="CP042913">
    <property type="protein sequence ID" value="QEG36103.1"/>
    <property type="molecule type" value="Genomic_DNA"/>
</dbReference>
<gene>
    <name evidence="1" type="ORF">Pr1d_34120</name>
</gene>
<sequence length="78" mass="8639">MNVHMNAMTSKIEEILSAKNKSGENAYLWLQAAVGDCILWPTQDASENEDSADEIGRWQLTVDEANALIETGEVDEVE</sequence>
<dbReference type="AlphaFoldDB" id="A0A5B9QQ60"/>
<name>A0A5B9QQ60_9BACT</name>
<proteinExistence type="predicted"/>
<dbReference type="KEGG" id="bgok:Pr1d_34120"/>
<evidence type="ECO:0000313" key="1">
    <source>
        <dbReference type="EMBL" id="QEG36103.1"/>
    </source>
</evidence>
<dbReference type="Proteomes" id="UP000323917">
    <property type="component" value="Chromosome"/>
</dbReference>